<dbReference type="EMBL" id="CAVMJV010000005">
    <property type="protein sequence ID" value="CAK5030863.1"/>
    <property type="molecule type" value="Genomic_DNA"/>
</dbReference>
<accession>A0ACB0Y3U1</accession>
<proteinExistence type="predicted"/>
<dbReference type="Proteomes" id="UP001497535">
    <property type="component" value="Unassembled WGS sequence"/>
</dbReference>
<keyword evidence="2" id="KW-1185">Reference proteome</keyword>
<comment type="caution">
    <text evidence="1">The sequence shown here is derived from an EMBL/GenBank/DDBJ whole genome shotgun (WGS) entry which is preliminary data.</text>
</comment>
<name>A0ACB0Y3U1_MELEN</name>
<evidence type="ECO:0000313" key="1">
    <source>
        <dbReference type="EMBL" id="CAK5030863.1"/>
    </source>
</evidence>
<gene>
    <name evidence="1" type="ORF">MENTE1834_LOCUS7345</name>
</gene>
<reference evidence="1" key="1">
    <citation type="submission" date="2023-11" db="EMBL/GenBank/DDBJ databases">
        <authorList>
            <person name="Poullet M."/>
        </authorList>
    </citation>
    <scope>NUCLEOTIDE SEQUENCE</scope>
    <source>
        <strain evidence="1">E1834</strain>
    </source>
</reference>
<sequence>MIKFTTGYVKDGCNLECDDGEDRLKGLSNLLPFAYSKSKKDIKNYTNGPFYDGNTECDTVRCVGGKCMKDTFLEVSWRKCGGDVSAKTHLIGEVVSASSSLDQVEEEQGGDKTEFNLEIYANNSFKMLFNENMKKSLVANKINCTPKNKRAIVEPSSWEIKNGVGDLQGKHLLVFHLLPQNATRLHDDGKLMNSTRVRPKCDLFIRFNRTDDGYEFLRVDLQTTTTSTTTTTPKPTPSTTSPTVKATSTPPEQKTTQKVQEVAATEGGSSAWFWIVVIFVVIAVIGGAVGFYFYRKNQKIKEEDEKERATPKDSASKMESTLKDPAQKEESAPKKEVDPKESTPKDPAPDKSDAVKSKQAGTTSDIPIPTDMMSEAKEADQ</sequence>
<organism evidence="1 2">
    <name type="scientific">Meloidogyne enterolobii</name>
    <name type="common">Root-knot nematode worm</name>
    <name type="synonym">Meloidogyne mayaguensis</name>
    <dbReference type="NCBI Taxonomy" id="390850"/>
    <lineage>
        <taxon>Eukaryota</taxon>
        <taxon>Metazoa</taxon>
        <taxon>Ecdysozoa</taxon>
        <taxon>Nematoda</taxon>
        <taxon>Chromadorea</taxon>
        <taxon>Rhabditida</taxon>
        <taxon>Tylenchina</taxon>
        <taxon>Tylenchomorpha</taxon>
        <taxon>Tylenchoidea</taxon>
        <taxon>Meloidogynidae</taxon>
        <taxon>Meloidogyninae</taxon>
        <taxon>Meloidogyne</taxon>
    </lineage>
</organism>
<protein>
    <submittedName>
        <fullName evidence="1">Uncharacterized protein</fullName>
    </submittedName>
</protein>
<evidence type="ECO:0000313" key="2">
    <source>
        <dbReference type="Proteomes" id="UP001497535"/>
    </source>
</evidence>